<protein>
    <submittedName>
        <fullName evidence="2">Uncharacterized protein</fullName>
    </submittedName>
</protein>
<dbReference type="Proteomes" id="UP000033054">
    <property type="component" value="Chromosome"/>
</dbReference>
<name>A0A0E3ZYM1_9BACT</name>
<reference evidence="2 3" key="1">
    <citation type="journal article" date="2014" name="Curr. Microbiol.">
        <title>Spirosoma radiotolerans sp. nov., a gamma-radiation-resistant bacterium isolated from gamma ray-irradiated soil.</title>
        <authorList>
            <person name="Lee J.J."/>
            <person name="Srinivasan S."/>
            <person name="Lim S."/>
            <person name="Joe M."/>
            <person name="Im S."/>
            <person name="Bae S.I."/>
            <person name="Park K.R."/>
            <person name="Han J.H."/>
            <person name="Park S.H."/>
            <person name="Joo B.M."/>
            <person name="Park S.J."/>
            <person name="Kim M.K."/>
        </authorList>
    </citation>
    <scope>NUCLEOTIDE SEQUENCE [LARGE SCALE GENOMIC DNA]</scope>
    <source>
        <strain evidence="2 3">DG5A</strain>
    </source>
</reference>
<proteinExistence type="predicted"/>
<feature type="region of interest" description="Disordered" evidence="1">
    <location>
        <begin position="44"/>
        <end position="69"/>
    </location>
</feature>
<evidence type="ECO:0000256" key="1">
    <source>
        <dbReference type="SAM" id="MobiDB-lite"/>
    </source>
</evidence>
<evidence type="ECO:0000313" key="2">
    <source>
        <dbReference type="EMBL" id="AKD57519.1"/>
    </source>
</evidence>
<dbReference type="EMBL" id="CP010429">
    <property type="protein sequence ID" value="AKD57519.1"/>
    <property type="molecule type" value="Genomic_DNA"/>
</dbReference>
<dbReference type="KEGG" id="srd:SD10_24100"/>
<keyword evidence="3" id="KW-1185">Reference proteome</keyword>
<dbReference type="HOGENOM" id="CLU_2773838_0_0_10"/>
<feature type="compositionally biased region" description="Polar residues" evidence="1">
    <location>
        <begin position="54"/>
        <end position="69"/>
    </location>
</feature>
<dbReference type="AlphaFoldDB" id="A0A0E3ZYM1"/>
<sequence length="69" mass="7528">MGFGLIAAYPELPIRGRTLCLTESEMKALQLDLLRRSACKPKFPNGLPDGSGTRYLSRTNSSGTNQLTL</sequence>
<evidence type="ECO:0000313" key="3">
    <source>
        <dbReference type="Proteomes" id="UP000033054"/>
    </source>
</evidence>
<gene>
    <name evidence="2" type="ORF">SD10_24100</name>
</gene>
<accession>A0A0E3ZYM1</accession>
<organism evidence="2 3">
    <name type="scientific">Spirosoma radiotolerans</name>
    <dbReference type="NCBI Taxonomy" id="1379870"/>
    <lineage>
        <taxon>Bacteria</taxon>
        <taxon>Pseudomonadati</taxon>
        <taxon>Bacteroidota</taxon>
        <taxon>Cytophagia</taxon>
        <taxon>Cytophagales</taxon>
        <taxon>Cytophagaceae</taxon>
        <taxon>Spirosoma</taxon>
    </lineage>
</organism>
<dbReference type="PATRIC" id="fig|1379870.5.peg.5213"/>